<evidence type="ECO:0000313" key="8">
    <source>
        <dbReference type="Proteomes" id="UP000198323"/>
    </source>
</evidence>
<dbReference type="Proteomes" id="UP000198323">
    <property type="component" value="Unassembled WGS sequence"/>
</dbReference>
<dbReference type="AlphaFoldDB" id="A0A226ME23"/>
<dbReference type="SUPFAM" id="SSF57903">
    <property type="entry name" value="FYVE/PHD zinc finger"/>
    <property type="match status" value="1"/>
</dbReference>
<dbReference type="PROSITE" id="PS50089">
    <property type="entry name" value="ZF_RING_2"/>
    <property type="match status" value="1"/>
</dbReference>
<keyword evidence="1" id="KW-0479">Metal-binding</keyword>
<dbReference type="InterPro" id="IPR051188">
    <property type="entry name" value="PHD-type_Zinc_Finger"/>
</dbReference>
<evidence type="ECO:0000256" key="3">
    <source>
        <dbReference type="ARBA" id="ARBA00022833"/>
    </source>
</evidence>
<feature type="domain" description="PHD-type" evidence="6">
    <location>
        <begin position="32"/>
        <end position="155"/>
    </location>
</feature>
<proteinExistence type="predicted"/>
<protein>
    <recommendedName>
        <fullName evidence="9">RING-type domain-containing protein</fullName>
    </recommendedName>
</protein>
<dbReference type="STRING" id="9009.A0A226ME23"/>
<dbReference type="InterPro" id="IPR013083">
    <property type="entry name" value="Znf_RING/FYVE/PHD"/>
</dbReference>
<dbReference type="PANTHER" id="PTHR12420">
    <property type="entry name" value="PHD FINGER PROTEIN"/>
    <property type="match status" value="1"/>
</dbReference>
<dbReference type="InterPro" id="IPR001965">
    <property type="entry name" value="Znf_PHD"/>
</dbReference>
<dbReference type="PANTHER" id="PTHR12420:SF47">
    <property type="entry name" value="PHD FINGER PROTEIN 7"/>
    <property type="match status" value="1"/>
</dbReference>
<dbReference type="Gene3D" id="3.30.40.10">
    <property type="entry name" value="Zinc/RING finger domain, C3HC4 (zinc finger)"/>
    <property type="match status" value="1"/>
</dbReference>
<gene>
    <name evidence="7" type="ORF">ASZ78_016185</name>
</gene>
<dbReference type="PROSITE" id="PS51805">
    <property type="entry name" value="EPHD"/>
    <property type="match status" value="1"/>
</dbReference>
<dbReference type="SMART" id="SM00249">
    <property type="entry name" value="PHD"/>
    <property type="match status" value="2"/>
</dbReference>
<evidence type="ECO:0000256" key="4">
    <source>
        <dbReference type="PROSITE-ProRule" id="PRU00175"/>
    </source>
</evidence>
<dbReference type="InterPro" id="IPR001841">
    <property type="entry name" value="Znf_RING"/>
</dbReference>
<dbReference type="GO" id="GO:0005634">
    <property type="term" value="C:nucleus"/>
    <property type="evidence" value="ECO:0007669"/>
    <property type="project" value="TreeGrafter"/>
</dbReference>
<name>A0A226ME23_CALSU</name>
<dbReference type="Pfam" id="PF13771">
    <property type="entry name" value="zf-HC5HC2H"/>
    <property type="match status" value="1"/>
</dbReference>
<dbReference type="InterPro" id="IPR034732">
    <property type="entry name" value="EPHD"/>
</dbReference>
<feature type="non-terminal residue" evidence="7">
    <location>
        <position position="1"/>
    </location>
</feature>
<comment type="caution">
    <text evidence="7">The sequence shown here is derived from an EMBL/GenBank/DDBJ whole genome shotgun (WGS) entry which is preliminary data.</text>
</comment>
<keyword evidence="2 4" id="KW-0863">Zinc-finger</keyword>
<dbReference type="GO" id="GO:0008270">
    <property type="term" value="F:zinc ion binding"/>
    <property type="evidence" value="ECO:0007669"/>
    <property type="project" value="UniProtKB-KW"/>
</dbReference>
<reference evidence="7 8" key="1">
    <citation type="submission" date="2016-07" db="EMBL/GenBank/DDBJ databases">
        <title>Disparate Historic Effective Population Sizes Predicted by Modern Levels of Genome Diversity for the Scaled Quail (Callipepla squamata) and the Northern Bobwhite (Colinus virginianus): Inferences from First and Second Generation Draft Genome Assemblies for Sympatric New World Quail.</title>
        <authorList>
            <person name="Oldeschulte D.L."/>
            <person name="Halley Y.A."/>
            <person name="Bhattarai E.K."/>
            <person name="Brashear W.A."/>
            <person name="Hill J."/>
            <person name="Metz R.P."/>
            <person name="Johnson C.D."/>
            <person name="Rollins D."/>
            <person name="Peterson M.J."/>
            <person name="Bickhart D.M."/>
            <person name="Decker J.E."/>
            <person name="Seabury C.M."/>
        </authorList>
    </citation>
    <scope>NUCLEOTIDE SEQUENCE [LARGE SCALE GENOMIC DNA]</scope>
    <source>
        <strain evidence="7 8">Texas</strain>
        <tissue evidence="7">Leg muscle</tissue>
    </source>
</reference>
<keyword evidence="8" id="KW-1185">Reference proteome</keyword>
<dbReference type="InterPro" id="IPR011011">
    <property type="entry name" value="Znf_FYVE_PHD"/>
</dbReference>
<dbReference type="EMBL" id="MCFN01001157">
    <property type="protein sequence ID" value="OXB53536.1"/>
    <property type="molecule type" value="Genomic_DNA"/>
</dbReference>
<evidence type="ECO:0008006" key="9">
    <source>
        <dbReference type="Google" id="ProtNLM"/>
    </source>
</evidence>
<dbReference type="OrthoDB" id="512616at2759"/>
<keyword evidence="3" id="KW-0862">Zinc</keyword>
<sequence length="276" mass="30000">CALCGRGDVDPDIHGHKVILNGWILHEFCVNGLSELSLLVQGKQSQPFQPAPGESPALADEPCSAGSSAECQPAVPASCALPRGAEPAAQALSLPLMGAALLCSFQHCFVCGKRGASISCAQAGCDRSFHLPCASEGECVTQYFDEFRSFCREHSPQQEVEAVPAPDTTCIMCTDPVGDCVSYGTMVCPACKSAWFHRACVQEQAMNAGMFFFNCPLCRDIGLFKGVMRFVGIRIPPRFPTWEIDEEFEPEPWSHSRCDASECRYRYGREEAARTG</sequence>
<accession>A0A226ME23</accession>
<organism evidence="7 8">
    <name type="scientific">Callipepla squamata</name>
    <name type="common">Scaled quail</name>
    <dbReference type="NCBI Taxonomy" id="9009"/>
    <lineage>
        <taxon>Eukaryota</taxon>
        <taxon>Metazoa</taxon>
        <taxon>Chordata</taxon>
        <taxon>Craniata</taxon>
        <taxon>Vertebrata</taxon>
        <taxon>Euteleostomi</taxon>
        <taxon>Archelosauria</taxon>
        <taxon>Archosauria</taxon>
        <taxon>Dinosauria</taxon>
        <taxon>Saurischia</taxon>
        <taxon>Theropoda</taxon>
        <taxon>Coelurosauria</taxon>
        <taxon>Aves</taxon>
        <taxon>Neognathae</taxon>
        <taxon>Galloanserae</taxon>
        <taxon>Galliformes</taxon>
        <taxon>Odontophoridae</taxon>
        <taxon>Callipepla</taxon>
    </lineage>
</organism>
<evidence type="ECO:0000256" key="2">
    <source>
        <dbReference type="ARBA" id="ARBA00022771"/>
    </source>
</evidence>
<evidence type="ECO:0000259" key="5">
    <source>
        <dbReference type="PROSITE" id="PS50089"/>
    </source>
</evidence>
<evidence type="ECO:0000313" key="7">
    <source>
        <dbReference type="EMBL" id="OXB53536.1"/>
    </source>
</evidence>
<evidence type="ECO:0000256" key="1">
    <source>
        <dbReference type="ARBA" id="ARBA00022723"/>
    </source>
</evidence>
<feature type="domain" description="RING-type" evidence="5">
    <location>
        <begin position="170"/>
        <end position="219"/>
    </location>
</feature>
<evidence type="ECO:0000259" key="6">
    <source>
        <dbReference type="PROSITE" id="PS51805"/>
    </source>
</evidence>